<feature type="domain" description="Glycoside hydrolase family 3 C-terminal" evidence="8">
    <location>
        <begin position="325"/>
        <end position="381"/>
    </location>
</feature>
<evidence type="ECO:0000259" key="7">
    <source>
        <dbReference type="Pfam" id="PF00933"/>
    </source>
</evidence>
<dbReference type="SUPFAM" id="SSF52279">
    <property type="entry name" value="Beta-D-glucan exohydrolase, C-terminal domain"/>
    <property type="match status" value="1"/>
</dbReference>
<comment type="caution">
    <text evidence="9">The sequence shown here is derived from an EMBL/GenBank/DDBJ whole genome shotgun (WGS) entry which is preliminary data.</text>
</comment>
<dbReference type="SUPFAM" id="SSF51445">
    <property type="entry name" value="(Trans)glycosidases"/>
    <property type="match status" value="1"/>
</dbReference>
<dbReference type="GO" id="GO:0008422">
    <property type="term" value="F:beta-glucosidase activity"/>
    <property type="evidence" value="ECO:0007669"/>
    <property type="project" value="UniProtKB-EC"/>
</dbReference>
<dbReference type="InterPro" id="IPR002772">
    <property type="entry name" value="Glyco_hydro_3_C"/>
</dbReference>
<dbReference type="Pfam" id="PF00933">
    <property type="entry name" value="Glyco_hydro_3"/>
    <property type="match status" value="1"/>
</dbReference>
<dbReference type="GO" id="GO:0009251">
    <property type="term" value="P:glucan catabolic process"/>
    <property type="evidence" value="ECO:0007669"/>
    <property type="project" value="TreeGrafter"/>
</dbReference>
<dbReference type="PANTHER" id="PTHR30620:SF16">
    <property type="entry name" value="LYSOSOMAL BETA GLUCOSIDASE"/>
    <property type="match status" value="1"/>
</dbReference>
<dbReference type="PRINTS" id="PR00133">
    <property type="entry name" value="GLHYDRLASE3"/>
</dbReference>
<dbReference type="InterPro" id="IPR051915">
    <property type="entry name" value="Cellulose_Degrad_GH3"/>
</dbReference>
<reference evidence="9" key="2">
    <citation type="submission" date="2020-08" db="EMBL/GenBank/DDBJ databases">
        <title>Plant Genome Project.</title>
        <authorList>
            <person name="Zhang R.-G."/>
        </authorList>
    </citation>
    <scope>NUCLEOTIDE SEQUENCE</scope>
    <source>
        <strain evidence="9">Huo1</strain>
        <tissue evidence="9">Leaf</tissue>
    </source>
</reference>
<evidence type="ECO:0000256" key="5">
    <source>
        <dbReference type="ARBA" id="ARBA00022801"/>
    </source>
</evidence>
<evidence type="ECO:0000256" key="2">
    <source>
        <dbReference type="ARBA" id="ARBA00005336"/>
    </source>
</evidence>
<proteinExistence type="inferred from homology"/>
<dbReference type="EMBL" id="PNBA02000001">
    <property type="protein sequence ID" value="KAG6436456.1"/>
    <property type="molecule type" value="Genomic_DNA"/>
</dbReference>
<feature type="domain" description="Glycoside hydrolase family 3 N-terminal" evidence="7">
    <location>
        <begin position="95"/>
        <end position="291"/>
    </location>
</feature>
<evidence type="ECO:0000313" key="10">
    <source>
        <dbReference type="Proteomes" id="UP000298416"/>
    </source>
</evidence>
<dbReference type="Proteomes" id="UP000298416">
    <property type="component" value="Unassembled WGS sequence"/>
</dbReference>
<accession>A0A8X8YUE6</accession>
<keyword evidence="6" id="KW-0326">Glycosidase</keyword>
<evidence type="ECO:0000256" key="6">
    <source>
        <dbReference type="ARBA" id="ARBA00023295"/>
    </source>
</evidence>
<keyword evidence="5" id="KW-0378">Hydrolase</keyword>
<comment type="catalytic activity">
    <reaction evidence="1">
        <text>Hydrolysis of terminal, non-reducing beta-D-glucosyl residues with release of beta-D-glucose.</text>
        <dbReference type="EC" id="3.2.1.21"/>
    </reaction>
</comment>
<keyword evidence="4" id="KW-0732">Signal</keyword>
<dbReference type="InterPro" id="IPR036881">
    <property type="entry name" value="Glyco_hydro_3_C_sf"/>
</dbReference>
<name>A0A8X8YUE6_SALSN</name>
<protein>
    <recommendedName>
        <fullName evidence="3">beta-glucosidase</fullName>
        <ecNumber evidence="3">3.2.1.21</ecNumber>
    </recommendedName>
</protein>
<evidence type="ECO:0000256" key="1">
    <source>
        <dbReference type="ARBA" id="ARBA00000448"/>
    </source>
</evidence>
<dbReference type="AlphaFoldDB" id="A0A8X8YUE6"/>
<evidence type="ECO:0000259" key="8">
    <source>
        <dbReference type="Pfam" id="PF01915"/>
    </source>
</evidence>
<dbReference type="Gene3D" id="3.40.50.1700">
    <property type="entry name" value="Glycoside hydrolase family 3 C-terminal domain"/>
    <property type="match status" value="1"/>
</dbReference>
<reference evidence="9" key="1">
    <citation type="submission" date="2018-01" db="EMBL/GenBank/DDBJ databases">
        <authorList>
            <person name="Mao J.F."/>
        </authorList>
    </citation>
    <scope>NUCLEOTIDE SEQUENCE</scope>
    <source>
        <strain evidence="9">Huo1</strain>
        <tissue evidence="9">Leaf</tissue>
    </source>
</reference>
<evidence type="ECO:0000256" key="3">
    <source>
        <dbReference type="ARBA" id="ARBA00012744"/>
    </source>
</evidence>
<evidence type="ECO:0000313" key="9">
    <source>
        <dbReference type="EMBL" id="KAG6436456.1"/>
    </source>
</evidence>
<dbReference type="EC" id="3.2.1.21" evidence="3"/>
<dbReference type="InterPro" id="IPR017853">
    <property type="entry name" value="GH"/>
</dbReference>
<dbReference type="Pfam" id="PF01915">
    <property type="entry name" value="Glyco_hydro_3_C"/>
    <property type="match status" value="1"/>
</dbReference>
<evidence type="ECO:0000256" key="4">
    <source>
        <dbReference type="ARBA" id="ARBA00022729"/>
    </source>
</evidence>
<organism evidence="9">
    <name type="scientific">Salvia splendens</name>
    <name type="common">Scarlet sage</name>
    <dbReference type="NCBI Taxonomy" id="180675"/>
    <lineage>
        <taxon>Eukaryota</taxon>
        <taxon>Viridiplantae</taxon>
        <taxon>Streptophyta</taxon>
        <taxon>Embryophyta</taxon>
        <taxon>Tracheophyta</taxon>
        <taxon>Spermatophyta</taxon>
        <taxon>Magnoliopsida</taxon>
        <taxon>eudicotyledons</taxon>
        <taxon>Gunneridae</taxon>
        <taxon>Pentapetalae</taxon>
        <taxon>asterids</taxon>
        <taxon>lamiids</taxon>
        <taxon>Lamiales</taxon>
        <taxon>Lamiaceae</taxon>
        <taxon>Nepetoideae</taxon>
        <taxon>Mentheae</taxon>
        <taxon>Salviinae</taxon>
        <taxon>Salvia</taxon>
        <taxon>Salvia subgen. Calosphace</taxon>
        <taxon>core Calosphace</taxon>
    </lineage>
</organism>
<gene>
    <name evidence="9" type="ORF">SASPL_101355</name>
</gene>
<comment type="similarity">
    <text evidence="2">Belongs to the glycosyl hydrolase 3 family.</text>
</comment>
<dbReference type="PANTHER" id="PTHR30620">
    <property type="entry name" value="PERIPLASMIC BETA-GLUCOSIDASE-RELATED"/>
    <property type="match status" value="1"/>
</dbReference>
<dbReference type="Gene3D" id="3.20.20.300">
    <property type="entry name" value="Glycoside hydrolase, family 3, N-terminal domain"/>
    <property type="match status" value="2"/>
</dbReference>
<dbReference type="InterPro" id="IPR036962">
    <property type="entry name" value="Glyco_hydro_3_N_sf"/>
</dbReference>
<keyword evidence="10" id="KW-1185">Reference proteome</keyword>
<dbReference type="InterPro" id="IPR001764">
    <property type="entry name" value="Glyco_hydro_3_N"/>
</dbReference>
<sequence>MDTTTAMGMNKMSTFSEAECLKYKDPKQPLNVRIEDLMQRMTLEEEIGQMIQLERNVASPDVMKQYFIVVEEVSKPNASAADWMEMVNNIQKAIGLSGYESYSEDHTIVQSMTEIIPGLQGDLPADSKRGIPFVAGKEKVAACAKHFVGDGGTTRGIDQSNTVDDAKEQFSIHIPAYYDSISKGVATIMISFSSWNGTKMHANRDLITGFLKDILKFEGFVISDYEGIDMLTSPPRQNYTYSVQAGVLAGIDMFMIPDKFLEFINNLTSLVKSNVIPMTRIDDAIRRILSVKFVMGLFEDPLADPSLAKHLGSQEHRELARETMLWWLPGSEGQGVADVLFGDYGFSGKLARNWFKSVDQLPMNVGDAHYDPLFPFGFGLTTQPKHYA</sequence>